<evidence type="ECO:0000259" key="3">
    <source>
        <dbReference type="Pfam" id="PF18705"/>
    </source>
</evidence>
<name>A0ABT8MX80_9BACL</name>
<evidence type="ECO:0000313" key="4">
    <source>
        <dbReference type="EMBL" id="MDN7240238.1"/>
    </source>
</evidence>
<comment type="caution">
    <text evidence="4">The sequence shown here is derived from an EMBL/GenBank/DDBJ whole genome shotgun (WGS) entry which is preliminary data.</text>
</comment>
<protein>
    <submittedName>
        <fullName evidence="4">DUF4179 domain-containing protein</fullName>
    </submittedName>
</protein>
<keyword evidence="5" id="KW-1185">Reference proteome</keyword>
<keyword evidence="1" id="KW-1133">Transmembrane helix</keyword>
<proteinExistence type="predicted"/>
<reference evidence="4 5" key="1">
    <citation type="submission" date="2023-06" db="EMBL/GenBank/DDBJ databases">
        <title>Novel species in genus Planococcus.</title>
        <authorList>
            <person name="Ning S."/>
        </authorList>
    </citation>
    <scope>NUCLEOTIDE SEQUENCE [LARGE SCALE GENOMIC DNA]</scope>
    <source>
        <strain evidence="4 5">N028</strain>
    </source>
</reference>
<feature type="domain" description="DUF5643" evidence="3">
    <location>
        <begin position="228"/>
        <end position="338"/>
    </location>
</feature>
<dbReference type="Pfam" id="PF18705">
    <property type="entry name" value="DUF5643"/>
    <property type="match status" value="1"/>
</dbReference>
<dbReference type="Proteomes" id="UP001172055">
    <property type="component" value="Unassembled WGS sequence"/>
</dbReference>
<dbReference type="Gene3D" id="2.60.40.1630">
    <property type="entry name" value="bacillus anthracis domain"/>
    <property type="match status" value="1"/>
</dbReference>
<dbReference type="Pfam" id="PF13786">
    <property type="entry name" value="DUF4179"/>
    <property type="match status" value="1"/>
</dbReference>
<feature type="domain" description="DUF4179" evidence="2">
    <location>
        <begin position="47"/>
        <end position="140"/>
    </location>
</feature>
<evidence type="ECO:0000256" key="1">
    <source>
        <dbReference type="SAM" id="Phobius"/>
    </source>
</evidence>
<gene>
    <name evidence="4" type="ORF">QWY14_00480</name>
</gene>
<accession>A0ABT8MX80</accession>
<sequence>MFEKEEKNLNRLKMELENTPLPVEKADGAILRGMEQAKVEKRRTRTKRIRSLWTIAATAIVMVALIGTIRVSPAFAYAVATIPGMEKFVSFIQHDKGLNAVFENEYYQPINATQEKDGLSLKVEGVILDESGMNIFYSVTSQQSLETISIQKPELYNQQKVPPGSISYGYPHNGKDPYVYQDRIDYHFVDSVKFNDLSFKFNVTVLLNGHKTLFSVPFEVPENVQPNIVYAVNEEVEIESQKITVKEIIVSPLRVGVKISVDPDNTKKILNFEDLRLEDENGEIWGSIRNGISATGAHNSETIYYLQSNYFEQPKELYLRINKIQALDKEEAFLKVDTEKNKLIRAPNDGRLTLGTSGKSRVEFFLADIPEDEQNHELILSILDAKGKEVEISSALTEVSENQKRWDIGFGTSNYTNPLRLELVAYPNYIEGDVKIKLSH</sequence>
<evidence type="ECO:0000313" key="5">
    <source>
        <dbReference type="Proteomes" id="UP001172055"/>
    </source>
</evidence>
<dbReference type="RefSeq" id="WP_301722304.1">
    <property type="nucleotide sequence ID" value="NZ_JAUJWV010000001.1"/>
</dbReference>
<organism evidence="4 5">
    <name type="scientific">Planococcus shixiaomingii</name>
    <dbReference type="NCBI Taxonomy" id="3058393"/>
    <lineage>
        <taxon>Bacteria</taxon>
        <taxon>Bacillati</taxon>
        <taxon>Bacillota</taxon>
        <taxon>Bacilli</taxon>
        <taxon>Bacillales</taxon>
        <taxon>Caryophanaceae</taxon>
        <taxon>Planococcus</taxon>
    </lineage>
</organism>
<keyword evidence="1" id="KW-0472">Membrane</keyword>
<dbReference type="InterPro" id="IPR040680">
    <property type="entry name" value="DUF5643"/>
</dbReference>
<keyword evidence="1" id="KW-0812">Transmembrane</keyword>
<dbReference type="EMBL" id="JAUJWV010000001">
    <property type="protein sequence ID" value="MDN7240238.1"/>
    <property type="molecule type" value="Genomic_DNA"/>
</dbReference>
<dbReference type="InterPro" id="IPR025436">
    <property type="entry name" value="DUF4179"/>
</dbReference>
<evidence type="ECO:0000259" key="2">
    <source>
        <dbReference type="Pfam" id="PF13786"/>
    </source>
</evidence>
<feature type="transmembrane region" description="Helical" evidence="1">
    <location>
        <begin position="51"/>
        <end position="69"/>
    </location>
</feature>